<dbReference type="PANTHER" id="PTHR45947">
    <property type="entry name" value="SULFOQUINOVOSYL TRANSFERASE SQD2"/>
    <property type="match status" value="1"/>
</dbReference>
<dbReference type="CDD" id="cd03821">
    <property type="entry name" value="GT4_Bme6-like"/>
    <property type="match status" value="1"/>
</dbReference>
<feature type="domain" description="Glycosyltransferase subfamily 4-like N-terminal" evidence="2">
    <location>
        <begin position="14"/>
        <end position="186"/>
    </location>
</feature>
<dbReference type="RefSeq" id="WP_036714746.1">
    <property type="nucleotide sequence ID" value="NZ_JARLKN010000115.1"/>
</dbReference>
<protein>
    <submittedName>
        <fullName evidence="3">Glycosyltransferase</fullName>
        <ecNumber evidence="3">2.4.-.-</ecNumber>
    </submittedName>
</protein>
<evidence type="ECO:0000259" key="2">
    <source>
        <dbReference type="Pfam" id="PF13439"/>
    </source>
</evidence>
<accession>A0ABT8V2V9</accession>
<evidence type="ECO:0000259" key="1">
    <source>
        <dbReference type="Pfam" id="PF00534"/>
    </source>
</evidence>
<dbReference type="SUPFAM" id="SSF53756">
    <property type="entry name" value="UDP-Glycosyltransferase/glycogen phosphorylase"/>
    <property type="match status" value="1"/>
</dbReference>
<evidence type="ECO:0000313" key="4">
    <source>
        <dbReference type="Proteomes" id="UP001168883"/>
    </source>
</evidence>
<reference evidence="3" key="1">
    <citation type="submission" date="2023-07" db="EMBL/GenBank/DDBJ databases">
        <authorList>
            <person name="Aktuganov G."/>
            <person name="Boyko T."/>
            <person name="Delegan Y."/>
            <person name="Galimzianova N."/>
            <person name="Gilvanova E."/>
            <person name="Korobov V."/>
            <person name="Kuzmina L."/>
            <person name="Melentiev A."/>
            <person name="Milman P."/>
            <person name="Ryabova A."/>
            <person name="Stupak E."/>
            <person name="Yasakov T."/>
            <person name="Zharikova N."/>
            <person name="Zhurenko E."/>
        </authorList>
    </citation>
    <scope>NUCLEOTIDE SEQUENCE</scope>
    <source>
        <strain evidence="3">IB-739</strain>
    </source>
</reference>
<dbReference type="Gene3D" id="3.40.50.2000">
    <property type="entry name" value="Glycogen Phosphorylase B"/>
    <property type="match status" value="2"/>
</dbReference>
<dbReference type="InterPro" id="IPR050194">
    <property type="entry name" value="Glycosyltransferase_grp1"/>
</dbReference>
<name>A0ABT8V2V9_9BACL</name>
<keyword evidence="4" id="KW-1185">Reference proteome</keyword>
<dbReference type="Pfam" id="PF00534">
    <property type="entry name" value="Glycos_transf_1"/>
    <property type="match status" value="1"/>
</dbReference>
<gene>
    <name evidence="3" type="ORF">Q3C12_02005</name>
</gene>
<dbReference type="InterPro" id="IPR001296">
    <property type="entry name" value="Glyco_trans_1"/>
</dbReference>
<comment type="caution">
    <text evidence="3">The sequence shown here is derived from an EMBL/GenBank/DDBJ whole genome shotgun (WGS) entry which is preliminary data.</text>
</comment>
<dbReference type="GO" id="GO:0016757">
    <property type="term" value="F:glycosyltransferase activity"/>
    <property type="evidence" value="ECO:0007669"/>
    <property type="project" value="UniProtKB-KW"/>
</dbReference>
<evidence type="ECO:0000313" key="3">
    <source>
        <dbReference type="EMBL" id="MDO3675758.1"/>
    </source>
</evidence>
<dbReference type="EMBL" id="JAUMKJ010000002">
    <property type="protein sequence ID" value="MDO3675758.1"/>
    <property type="molecule type" value="Genomic_DNA"/>
</dbReference>
<dbReference type="Proteomes" id="UP001168883">
    <property type="component" value="Unassembled WGS sequence"/>
</dbReference>
<organism evidence="3 4">
    <name type="scientific">Paenibacillus ehimensis</name>
    <dbReference type="NCBI Taxonomy" id="79264"/>
    <lineage>
        <taxon>Bacteria</taxon>
        <taxon>Bacillati</taxon>
        <taxon>Bacillota</taxon>
        <taxon>Bacilli</taxon>
        <taxon>Bacillales</taxon>
        <taxon>Paenibacillaceae</taxon>
        <taxon>Paenibacillus</taxon>
    </lineage>
</organism>
<dbReference type="PANTHER" id="PTHR45947:SF3">
    <property type="entry name" value="SULFOQUINOVOSYL TRANSFERASE SQD2"/>
    <property type="match status" value="1"/>
</dbReference>
<dbReference type="Pfam" id="PF13439">
    <property type="entry name" value="Glyco_transf_4"/>
    <property type="match status" value="1"/>
</dbReference>
<keyword evidence="3" id="KW-0808">Transferase</keyword>
<sequence length="400" mass="45478">MKILHVIANLAPRYGGPAKAIMGMTRSLAERGHQVTIFTTNQDGPGTLDVPLYEPMHKDGVEIRYFPIQQPKFWGTSFGLAKALEEHIPNYDIVHTHSLYLFHNLVSGHYCRKFGVPYIVRPHGTLDPYIYQRNRGRKRVMEWLFEHRNIKRASALHYTTEEEMILAKPYTFDSQGFVVPNGVDLSEYKTLPPKGTFRELYPELAGKKIVLFFSRLNFKKGLDILIEAFDKIKDVHPDAHLVIAGPDNENYGSKVKEWIGERHLTDKVLFTGMVTGQQKLAVLQEADLFVLPSYSENFGISVIEALICGTPVLISDKVNIWREVAAHQAGRVAPCDSDQFAKEMASLLSDLNLCEKMGELGKQFVAEYYSWNQIGVVLEEEYKKIINTTKSRMNVMEAVI</sequence>
<proteinExistence type="predicted"/>
<dbReference type="EC" id="2.4.-.-" evidence="3"/>
<dbReference type="InterPro" id="IPR028098">
    <property type="entry name" value="Glyco_trans_4-like_N"/>
</dbReference>
<keyword evidence="3" id="KW-0328">Glycosyltransferase</keyword>
<feature type="domain" description="Glycosyl transferase family 1" evidence="1">
    <location>
        <begin position="205"/>
        <end position="363"/>
    </location>
</feature>